<keyword evidence="1" id="KW-1133">Transmembrane helix</keyword>
<keyword evidence="1" id="KW-0812">Transmembrane</keyword>
<keyword evidence="1" id="KW-0472">Membrane</keyword>
<evidence type="ECO:0000256" key="1">
    <source>
        <dbReference type="SAM" id="Phobius"/>
    </source>
</evidence>
<reference evidence="2" key="1">
    <citation type="submission" date="2021-01" db="EMBL/GenBank/DDBJ databases">
        <authorList>
            <person name="Corre E."/>
            <person name="Pelletier E."/>
            <person name="Niang G."/>
            <person name="Scheremetjew M."/>
            <person name="Finn R."/>
            <person name="Kale V."/>
            <person name="Holt S."/>
            <person name="Cochrane G."/>
            <person name="Meng A."/>
            <person name="Brown T."/>
            <person name="Cohen L."/>
        </authorList>
    </citation>
    <scope>NUCLEOTIDE SEQUENCE</scope>
    <source>
        <strain evidence="2">CCMP3346</strain>
    </source>
</reference>
<dbReference type="EMBL" id="HBGB01000468">
    <property type="protein sequence ID" value="CAD9045225.1"/>
    <property type="molecule type" value="Transcribed_RNA"/>
</dbReference>
<evidence type="ECO:0000313" key="2">
    <source>
        <dbReference type="EMBL" id="CAD9045225.1"/>
    </source>
</evidence>
<protein>
    <submittedName>
        <fullName evidence="2">Uncharacterized protein</fullName>
    </submittedName>
</protein>
<gene>
    <name evidence="2" type="ORF">VBRA1451_LOCUS277</name>
</gene>
<feature type="transmembrane region" description="Helical" evidence="1">
    <location>
        <begin position="59"/>
        <end position="82"/>
    </location>
</feature>
<accession>A0A7S1JIL5</accession>
<sequence>MRDGSEGAVSAARPRACLALFPLPWVFPCIHVYILLTFIRRVCLWLKLGLAEWQEHFLSLSRCCVAHAAVLFFVADVIWLLCSFSSVRWRCFCHLSMPSFWSSPTLMGERVPLM</sequence>
<dbReference type="AlphaFoldDB" id="A0A7S1JIL5"/>
<proteinExistence type="predicted"/>
<feature type="transmembrane region" description="Helical" evidence="1">
    <location>
        <begin position="20"/>
        <end position="39"/>
    </location>
</feature>
<organism evidence="2">
    <name type="scientific">Vitrella brassicaformis</name>
    <dbReference type="NCBI Taxonomy" id="1169539"/>
    <lineage>
        <taxon>Eukaryota</taxon>
        <taxon>Sar</taxon>
        <taxon>Alveolata</taxon>
        <taxon>Colpodellida</taxon>
        <taxon>Vitrellaceae</taxon>
        <taxon>Vitrella</taxon>
    </lineage>
</organism>
<name>A0A7S1JIL5_9ALVE</name>